<feature type="domain" description="Protein kinase" evidence="1">
    <location>
        <begin position="124"/>
        <end position="367"/>
    </location>
</feature>
<dbReference type="Pfam" id="PF07714">
    <property type="entry name" value="PK_Tyr_Ser-Thr"/>
    <property type="match status" value="1"/>
</dbReference>
<dbReference type="Proteomes" id="UP001157418">
    <property type="component" value="Unassembled WGS sequence"/>
</dbReference>
<organism evidence="2 3">
    <name type="scientific">Lactuca virosa</name>
    <dbReference type="NCBI Taxonomy" id="75947"/>
    <lineage>
        <taxon>Eukaryota</taxon>
        <taxon>Viridiplantae</taxon>
        <taxon>Streptophyta</taxon>
        <taxon>Embryophyta</taxon>
        <taxon>Tracheophyta</taxon>
        <taxon>Spermatophyta</taxon>
        <taxon>Magnoliopsida</taxon>
        <taxon>eudicotyledons</taxon>
        <taxon>Gunneridae</taxon>
        <taxon>Pentapetalae</taxon>
        <taxon>asterids</taxon>
        <taxon>campanulids</taxon>
        <taxon>Asterales</taxon>
        <taxon>Asteraceae</taxon>
        <taxon>Cichorioideae</taxon>
        <taxon>Cichorieae</taxon>
        <taxon>Lactucinae</taxon>
        <taxon>Lactuca</taxon>
    </lineage>
</organism>
<sequence>MGDLERFSNVTLSMDQVLSFLSLNGWIPCPPTEFWTEVKMLFKLRHCHLVSLFCYSNYEEEMILIYEYMLNGTLEDHLHKLGTPLSWAQRLNIYIGTARGLDYLHTAKISAFGLSKIGATNKPSTYVKTLVKGTFGYLDPNYFTTGMLTRKFDVFSFGVVLLEVLCRKRLVDGSLDEEQWGLVPWAQESIKEGNLKNIIDSVESSFGRMAHPNIINLLGYFHDKKDNCLLVYEHMQMKNRNLSHVLFDDIAKPLSWERRLIMMIGVARGLAYMHSSKEQVIHGCIKTFNILLDQNINVKLRCFGLAKFHPNIDELDEMKEATRSNMDIGRFLDRGDQLTGRLPCMKVIFDPVMVSHINMKIKHHRVA</sequence>
<dbReference type="PROSITE" id="PS50011">
    <property type="entry name" value="PROTEIN_KINASE_DOM"/>
    <property type="match status" value="1"/>
</dbReference>
<dbReference type="InterPro" id="IPR045272">
    <property type="entry name" value="ANXUR1/2-like"/>
</dbReference>
<reference evidence="2 3" key="1">
    <citation type="submission" date="2022-01" db="EMBL/GenBank/DDBJ databases">
        <authorList>
            <person name="Xiong W."/>
            <person name="Schranz E."/>
        </authorList>
    </citation>
    <scope>NUCLEOTIDE SEQUENCE [LARGE SCALE GENOMIC DNA]</scope>
</reference>
<evidence type="ECO:0000313" key="2">
    <source>
        <dbReference type="EMBL" id="CAH1449403.1"/>
    </source>
</evidence>
<dbReference type="InterPro" id="IPR011009">
    <property type="entry name" value="Kinase-like_dom_sf"/>
</dbReference>
<comment type="caution">
    <text evidence="2">The sequence shown here is derived from an EMBL/GenBank/DDBJ whole genome shotgun (WGS) entry which is preliminary data.</text>
</comment>
<dbReference type="InterPro" id="IPR001245">
    <property type="entry name" value="Ser-Thr/Tyr_kinase_cat_dom"/>
</dbReference>
<dbReference type="GO" id="GO:0004714">
    <property type="term" value="F:transmembrane receptor protein tyrosine kinase activity"/>
    <property type="evidence" value="ECO:0007669"/>
    <property type="project" value="InterPro"/>
</dbReference>
<accession>A0AAU9PH91</accession>
<keyword evidence="3" id="KW-1185">Reference proteome</keyword>
<evidence type="ECO:0000259" key="1">
    <source>
        <dbReference type="PROSITE" id="PS50011"/>
    </source>
</evidence>
<proteinExistence type="predicted"/>
<dbReference type="GO" id="GO:0005886">
    <property type="term" value="C:plasma membrane"/>
    <property type="evidence" value="ECO:0007669"/>
    <property type="project" value="TreeGrafter"/>
</dbReference>
<dbReference type="InterPro" id="IPR000719">
    <property type="entry name" value="Prot_kinase_dom"/>
</dbReference>
<dbReference type="SUPFAM" id="SSF56112">
    <property type="entry name" value="Protein kinase-like (PK-like)"/>
    <property type="match status" value="2"/>
</dbReference>
<dbReference type="GO" id="GO:0009506">
    <property type="term" value="C:plasmodesma"/>
    <property type="evidence" value="ECO:0007669"/>
    <property type="project" value="TreeGrafter"/>
</dbReference>
<evidence type="ECO:0000313" key="3">
    <source>
        <dbReference type="Proteomes" id="UP001157418"/>
    </source>
</evidence>
<dbReference type="EMBL" id="CAKMRJ010005634">
    <property type="protein sequence ID" value="CAH1449403.1"/>
    <property type="molecule type" value="Genomic_DNA"/>
</dbReference>
<gene>
    <name evidence="2" type="ORF">LVIROSA_LOCUS34889</name>
</gene>
<dbReference type="PANTHER" id="PTHR27003:SF342">
    <property type="entry name" value="TYROSINE-PROTEIN KINASE, CSF-1_PDGF RECEPTOR FAMILY-RELATED"/>
    <property type="match status" value="1"/>
</dbReference>
<dbReference type="GO" id="GO:0005524">
    <property type="term" value="F:ATP binding"/>
    <property type="evidence" value="ECO:0007669"/>
    <property type="project" value="InterPro"/>
</dbReference>
<protein>
    <recommendedName>
        <fullName evidence="1">Protein kinase domain-containing protein</fullName>
    </recommendedName>
</protein>
<dbReference type="AlphaFoldDB" id="A0AAU9PH91"/>
<dbReference type="Gene3D" id="1.10.510.10">
    <property type="entry name" value="Transferase(Phosphotransferase) domain 1"/>
    <property type="match status" value="3"/>
</dbReference>
<dbReference type="PANTHER" id="PTHR27003">
    <property type="entry name" value="OS07G0166700 PROTEIN"/>
    <property type="match status" value="1"/>
</dbReference>
<name>A0AAU9PH91_9ASTR</name>
<dbReference type="Pfam" id="PF00069">
    <property type="entry name" value="Pkinase"/>
    <property type="match status" value="1"/>
</dbReference>